<accession>A0A2P2D7L1</accession>
<dbReference type="Proteomes" id="UP000245076">
    <property type="component" value="Unassembled WGS sequence"/>
</dbReference>
<evidence type="ECO:0000313" key="1">
    <source>
        <dbReference type="EMBL" id="GBF40627.1"/>
    </source>
</evidence>
<dbReference type="EMBL" id="BFAY01000012">
    <property type="protein sequence ID" value="GBF40627.1"/>
    <property type="molecule type" value="Genomic_DNA"/>
</dbReference>
<comment type="caution">
    <text evidence="1">The sequence shown here is derived from an EMBL/GenBank/DDBJ whole genome shotgun (WGS) entry which is preliminary data.</text>
</comment>
<name>A0A2P2D7L1_9LEPT</name>
<protein>
    <recommendedName>
        <fullName evidence="3">MORN repeat protein</fullName>
    </recommendedName>
</protein>
<gene>
    <name evidence="1" type="ORF">LPTSP1_36450</name>
</gene>
<evidence type="ECO:0008006" key="3">
    <source>
        <dbReference type="Google" id="ProtNLM"/>
    </source>
</evidence>
<dbReference type="SUPFAM" id="SSF82185">
    <property type="entry name" value="Histone H3 K4-specific methyltransferase SET7/9 N-terminal domain"/>
    <property type="match status" value="1"/>
</dbReference>
<organism evidence="1 2">
    <name type="scientific">Leptospira johnsonii</name>
    <dbReference type="NCBI Taxonomy" id="1917820"/>
    <lineage>
        <taxon>Bacteria</taxon>
        <taxon>Pseudomonadati</taxon>
        <taxon>Spirochaetota</taxon>
        <taxon>Spirochaetia</taxon>
        <taxon>Leptospirales</taxon>
        <taxon>Leptospiraceae</taxon>
        <taxon>Leptospira</taxon>
    </lineage>
</organism>
<dbReference type="AlphaFoldDB" id="A0A2P2D7L1"/>
<evidence type="ECO:0000313" key="2">
    <source>
        <dbReference type="Proteomes" id="UP000245076"/>
    </source>
</evidence>
<keyword evidence="2" id="KW-1185">Reference proteome</keyword>
<proteinExistence type="predicted"/>
<sequence length="174" mass="19805">MSVSYAIVLDVDNFGSYQYGEWSGKFIGYGRSAIVITDKLDVNCGYHRLDATLNGNTILDYDSFFLELNSKNIGCEQGRCTDGYHVFYDDGMSLSIGSYLNERLEGFALQDSMLSYPYIGFVENDKFHGEGIYYSIEKNEITHGIWASNKLIKLIKRIDLKKLRLNQPNCNKSN</sequence>
<reference evidence="1 2" key="1">
    <citation type="submission" date="2018-02" db="EMBL/GenBank/DDBJ databases">
        <title>Novel Leptospira species isolated from soil and water in Japan.</title>
        <authorList>
            <person name="Nakao R."/>
            <person name="Masuzawa T."/>
        </authorList>
    </citation>
    <scope>NUCLEOTIDE SEQUENCE [LARGE SCALE GENOMIC DNA]</scope>
    <source>
        <strain evidence="1 2">E8</strain>
    </source>
</reference>